<dbReference type="Proteomes" id="UP001642487">
    <property type="component" value="Chromosome 10"/>
</dbReference>
<organism evidence="6 7">
    <name type="scientific">Citrullus colocynthis</name>
    <name type="common">colocynth</name>
    <dbReference type="NCBI Taxonomy" id="252529"/>
    <lineage>
        <taxon>Eukaryota</taxon>
        <taxon>Viridiplantae</taxon>
        <taxon>Streptophyta</taxon>
        <taxon>Embryophyta</taxon>
        <taxon>Tracheophyta</taxon>
        <taxon>Spermatophyta</taxon>
        <taxon>Magnoliopsida</taxon>
        <taxon>eudicotyledons</taxon>
        <taxon>Gunneridae</taxon>
        <taxon>Pentapetalae</taxon>
        <taxon>rosids</taxon>
        <taxon>fabids</taxon>
        <taxon>Cucurbitales</taxon>
        <taxon>Cucurbitaceae</taxon>
        <taxon>Benincaseae</taxon>
        <taxon>Citrullus</taxon>
    </lineage>
</organism>
<dbReference type="InterPro" id="IPR045073">
    <property type="entry name" value="Omega/Tau-like"/>
</dbReference>
<dbReference type="SFLD" id="SFLDG00358">
    <property type="entry name" value="Main_(cytGST)"/>
    <property type="match status" value="1"/>
</dbReference>
<dbReference type="Pfam" id="PF13417">
    <property type="entry name" value="GST_N_3"/>
    <property type="match status" value="1"/>
</dbReference>
<dbReference type="SFLD" id="SFLDG01152">
    <property type="entry name" value="Main.3:_Omega-_and_Tau-like"/>
    <property type="match status" value="1"/>
</dbReference>
<feature type="domain" description="GST C-terminal" evidence="5">
    <location>
        <begin position="92"/>
        <end position="222"/>
    </location>
</feature>
<accession>A0ABP0XVU3</accession>
<feature type="domain" description="GST N-terminal" evidence="4">
    <location>
        <begin position="5"/>
        <end position="85"/>
    </location>
</feature>
<dbReference type="CDD" id="cd03185">
    <property type="entry name" value="GST_C_Tau"/>
    <property type="match status" value="1"/>
</dbReference>
<dbReference type="Pfam" id="PF00043">
    <property type="entry name" value="GST_C"/>
    <property type="match status" value="1"/>
</dbReference>
<dbReference type="EMBL" id="OZ021744">
    <property type="protein sequence ID" value="CAK9312284.1"/>
    <property type="molecule type" value="Genomic_DNA"/>
</dbReference>
<dbReference type="Gene3D" id="1.20.1050.10">
    <property type="match status" value="1"/>
</dbReference>
<keyword evidence="7" id="KW-1185">Reference proteome</keyword>
<dbReference type="InterPro" id="IPR004045">
    <property type="entry name" value="Glutathione_S-Trfase_N"/>
</dbReference>
<dbReference type="PROSITE" id="PS50404">
    <property type="entry name" value="GST_NTER"/>
    <property type="match status" value="1"/>
</dbReference>
<evidence type="ECO:0000313" key="6">
    <source>
        <dbReference type="EMBL" id="CAK9312284.1"/>
    </source>
</evidence>
<comment type="catalytic activity">
    <reaction evidence="3">
        <text>RX + glutathione = an S-substituted glutathione + a halide anion + H(+)</text>
        <dbReference type="Rhea" id="RHEA:16437"/>
        <dbReference type="ChEBI" id="CHEBI:15378"/>
        <dbReference type="ChEBI" id="CHEBI:16042"/>
        <dbReference type="ChEBI" id="CHEBI:17792"/>
        <dbReference type="ChEBI" id="CHEBI:57925"/>
        <dbReference type="ChEBI" id="CHEBI:90779"/>
        <dbReference type="EC" id="2.5.1.18"/>
    </reaction>
</comment>
<evidence type="ECO:0000259" key="4">
    <source>
        <dbReference type="PROSITE" id="PS50404"/>
    </source>
</evidence>
<dbReference type="EC" id="2.5.1.18" evidence="1"/>
<evidence type="ECO:0000256" key="1">
    <source>
        <dbReference type="ARBA" id="ARBA00012452"/>
    </source>
</evidence>
<dbReference type="InterPro" id="IPR036249">
    <property type="entry name" value="Thioredoxin-like_sf"/>
</dbReference>
<protein>
    <recommendedName>
        <fullName evidence="1">glutathione transferase</fullName>
        <ecNumber evidence="1">2.5.1.18</ecNumber>
    </recommendedName>
</protein>
<evidence type="ECO:0000256" key="2">
    <source>
        <dbReference type="ARBA" id="ARBA00022679"/>
    </source>
</evidence>
<dbReference type="InterPro" id="IPR010987">
    <property type="entry name" value="Glutathione-S-Trfase_C-like"/>
</dbReference>
<gene>
    <name evidence="6" type="ORF">CITCOLO1_LOCUS3968</name>
</gene>
<dbReference type="Gene3D" id="3.40.30.10">
    <property type="entry name" value="Glutaredoxin"/>
    <property type="match status" value="1"/>
</dbReference>
<keyword evidence="2" id="KW-0808">Transferase</keyword>
<name>A0ABP0XVU3_9ROSI</name>
<dbReference type="CDD" id="cd03058">
    <property type="entry name" value="GST_N_Tau"/>
    <property type="match status" value="1"/>
</dbReference>
<dbReference type="InterPro" id="IPR045074">
    <property type="entry name" value="GST_C_Tau"/>
</dbReference>
<dbReference type="PANTHER" id="PTHR11260:SF753">
    <property type="entry name" value="GLUTATHIONE TRANSFERASE"/>
    <property type="match status" value="1"/>
</dbReference>
<dbReference type="SUPFAM" id="SSF47616">
    <property type="entry name" value="GST C-terminal domain-like"/>
    <property type="match status" value="1"/>
</dbReference>
<dbReference type="SFLD" id="SFLDS00019">
    <property type="entry name" value="Glutathione_Transferase_(cytos"/>
    <property type="match status" value="1"/>
</dbReference>
<reference evidence="6 7" key="1">
    <citation type="submission" date="2024-03" db="EMBL/GenBank/DDBJ databases">
        <authorList>
            <person name="Gkanogiannis A."/>
            <person name="Becerra Lopez-Lavalle L."/>
        </authorList>
    </citation>
    <scope>NUCLEOTIDE SEQUENCE [LARGE SCALE GENOMIC DNA]</scope>
</reference>
<proteinExistence type="predicted"/>
<evidence type="ECO:0000259" key="5">
    <source>
        <dbReference type="PROSITE" id="PS50405"/>
    </source>
</evidence>
<dbReference type="PANTHER" id="PTHR11260">
    <property type="entry name" value="GLUTATHIONE S-TRANSFERASE, GST, SUPERFAMILY, GST DOMAIN CONTAINING"/>
    <property type="match status" value="1"/>
</dbReference>
<evidence type="ECO:0000313" key="7">
    <source>
        <dbReference type="Proteomes" id="UP001642487"/>
    </source>
</evidence>
<dbReference type="InterPro" id="IPR040079">
    <property type="entry name" value="Glutathione_S-Trfase"/>
</dbReference>
<dbReference type="SUPFAM" id="SSF52833">
    <property type="entry name" value="Thioredoxin-like"/>
    <property type="match status" value="1"/>
</dbReference>
<dbReference type="PROSITE" id="PS50405">
    <property type="entry name" value="GST_CTER"/>
    <property type="match status" value="1"/>
</dbReference>
<evidence type="ECO:0000256" key="3">
    <source>
        <dbReference type="ARBA" id="ARBA00047960"/>
    </source>
</evidence>
<dbReference type="InterPro" id="IPR004046">
    <property type="entry name" value="GST_C"/>
</dbReference>
<sequence length="235" mass="26644">MGEENTLVLHGMWASPFAKRVELALKIKGIPFEYVEEDLMNKNPNTILKYNPVYKKVPVIVHNGNPICESLVILEYIEEVWKNDGPSLLPQDPYKRAQLRFWADFIHKQLFESTVKMVMVGGEALEKAVKEVREKLKVIEEHGVKELLGDDGSKAFVNGDEMGLVDIVMWSVLGAYKIHEEVLGVKIIDEKETPRVYSWLDTLINHPLANAILPSKQKVMGLLNYVRNNASNSSS</sequence>
<dbReference type="InterPro" id="IPR036282">
    <property type="entry name" value="Glutathione-S-Trfase_C_sf"/>
</dbReference>